<dbReference type="Proteomes" id="UP000019364">
    <property type="component" value="Unassembled WGS sequence"/>
</dbReference>
<dbReference type="AlphaFoldDB" id="W7Z490"/>
<dbReference type="InterPro" id="IPR035901">
    <property type="entry name" value="GIY-YIG_endonuc_sf"/>
</dbReference>
<dbReference type="STRING" id="1236976.JCM16418_3289"/>
<protein>
    <submittedName>
        <fullName evidence="2">Transcriptional regulator</fullName>
    </submittedName>
</protein>
<comment type="caution">
    <text evidence="2">The sequence shown here is derived from an EMBL/GenBank/DDBJ whole genome shotgun (WGS) entry which is preliminary data.</text>
</comment>
<evidence type="ECO:0000313" key="2">
    <source>
        <dbReference type="EMBL" id="GAF09169.1"/>
    </source>
</evidence>
<dbReference type="InterPro" id="IPR018656">
    <property type="entry name" value="DUF2087"/>
</dbReference>
<sequence length="407" mass="47357">MNDILEGITYADLSEIKQGYVFDVEQEMYTCLICGKRFEQGVMYEEEGVFYEAEKFTRRHIAGEHNSVLDHLLSLDKKVTGLTDLQRKLLGYFDRGMSDVDIVGELGGGSNSTIRNHRFMLREKMKQAKLFLAIMELVEEHGGRNNGVMAVATTKPVQTKLPGNLDQRFVITEDENEQILNDYFKEGLDGPLLKFPKKEKRKVVILSHLIKDFNSQKKYTEKEVNLVLKARFDDYVTLRRYLIEYGWMDRLPDGSRYWVKHSVSGKGVEHAKKEKNDMDHQRRKELVNEYMQTSPPMGVYQIRNTENGKLLVGSSINLSGFFNREEFILDSGSHMNKELQSDYNQFGKEAFVYETLEELKPDEQAANDLKQQKKYLTELGLMEEIWLEKLQPFDEKGYNKRPKPKKV</sequence>
<dbReference type="Gene3D" id="3.40.1440.10">
    <property type="entry name" value="GIY-YIG endonuclease"/>
    <property type="match status" value="1"/>
</dbReference>
<name>W7Z490_9BACL</name>
<dbReference type="OrthoDB" id="9789954at2"/>
<keyword evidence="3" id="KW-1185">Reference proteome</keyword>
<accession>W7Z490</accession>
<dbReference type="eggNOG" id="COG3860">
    <property type="taxonomic scope" value="Bacteria"/>
</dbReference>
<dbReference type="Pfam" id="PF09860">
    <property type="entry name" value="DUF2087"/>
    <property type="match status" value="1"/>
</dbReference>
<feature type="domain" description="DUF2087" evidence="1">
    <location>
        <begin position="192"/>
        <end position="259"/>
    </location>
</feature>
<gene>
    <name evidence="2" type="ORF">JCM16418_3289</name>
</gene>
<evidence type="ECO:0000313" key="3">
    <source>
        <dbReference type="Proteomes" id="UP000019364"/>
    </source>
</evidence>
<dbReference type="EMBL" id="BAVZ01000010">
    <property type="protein sequence ID" value="GAF09169.1"/>
    <property type="molecule type" value="Genomic_DNA"/>
</dbReference>
<evidence type="ECO:0000259" key="1">
    <source>
        <dbReference type="Pfam" id="PF09860"/>
    </source>
</evidence>
<organism evidence="2 3">
    <name type="scientific">Paenibacillus pini JCM 16418</name>
    <dbReference type="NCBI Taxonomy" id="1236976"/>
    <lineage>
        <taxon>Bacteria</taxon>
        <taxon>Bacillati</taxon>
        <taxon>Bacillota</taxon>
        <taxon>Bacilli</taxon>
        <taxon>Bacillales</taxon>
        <taxon>Paenibacillaceae</taxon>
        <taxon>Paenibacillus</taxon>
    </lineage>
</organism>
<proteinExistence type="predicted"/>
<dbReference type="SUPFAM" id="SSF82771">
    <property type="entry name" value="GIY-YIG endonuclease"/>
    <property type="match status" value="1"/>
</dbReference>
<dbReference type="CDD" id="cd10451">
    <property type="entry name" value="GIY-YIG_LuxR_like"/>
    <property type="match status" value="1"/>
</dbReference>
<reference evidence="2 3" key="1">
    <citation type="journal article" date="2014" name="Genome Announc.">
        <title>Draft Genome Sequence of Paenibacillus pini JCM 16418T, Isolated from the Rhizosphere of Pine Tree.</title>
        <authorList>
            <person name="Yuki M."/>
            <person name="Oshima K."/>
            <person name="Suda W."/>
            <person name="Oshida Y."/>
            <person name="Kitamura K."/>
            <person name="Iida Y."/>
            <person name="Hattori M."/>
            <person name="Ohkuma M."/>
        </authorList>
    </citation>
    <scope>NUCLEOTIDE SEQUENCE [LARGE SCALE GENOMIC DNA]</scope>
    <source>
        <strain evidence="2 3">JCM 16418</strain>
    </source>
</reference>